<evidence type="ECO:0000313" key="2">
    <source>
        <dbReference type="EMBL" id="PGG96085.1"/>
    </source>
</evidence>
<protein>
    <recommendedName>
        <fullName evidence="1">Aminoglycoside phosphotransferase domain-containing protein</fullName>
    </recommendedName>
</protein>
<feature type="domain" description="Aminoglycoside phosphotransferase" evidence="1">
    <location>
        <begin position="135"/>
        <end position="191"/>
    </location>
</feature>
<comment type="caution">
    <text evidence="2">The sequence shown here is derived from an EMBL/GenBank/DDBJ whole genome shotgun (WGS) entry which is preliminary data.</text>
</comment>
<dbReference type="STRING" id="1447883.A0A2B7WH65"/>
<sequence length="620" mass="68859">MGLIVDSMTRVLWVDLDLVGCMFTSAYYSPMARPGSHDSAECAMLKWLGDIGVPAPKLHGYGLRNDKENAVGVAFMLIDELPGKPLLHLSPTKAQLEKVHSDFARKIDVGHIIGDRTGTLPPVGPFSNAREGKFNCFEKELKNGPFFLKHMDDKGDHILVDEKFNIVGIIDWTFARAVPVYEDFGLSLLTADMGSIYGGREGASDRDKLLARSLESKNGQLTRFANSPDSIRRLTFTLGMGMNLAWSEALDLVQGIVISIGDCNDNFRWGEWRTRHIDLMTGDDVFAFLEKQSKTSSDVYSPSLNNAEVSRFATCSVLIAEGHLFVDKAVRYANGTFASSINPRCFMFALQWLDDEAWEKAINDEVSGLLVQMNVAELVNQASALNSGKLCVFKPGKHLGPGSLMGCANYHGLLSFEDGEEWLVRIPRTGFTDIPIELIDYFVTSEYATLKFLESTKIPSPKTHGLGITSDPKNTVGVNYVLIQKLPGKPYYQYSATPEQITHVLRRVADIVIELNCHPFRKVGSLLCQDGNISVSPIASNRCIHLGKHGPFSNAVDYFTSIAEQYLDLISTGQVHTTYPKEAFLFYDVLRQLTGDHILVDDDYNITGIIDWQFARCVPE</sequence>
<reference evidence="2 3" key="1">
    <citation type="submission" date="2017-10" db="EMBL/GenBank/DDBJ databases">
        <title>Comparative genomics in systemic dimorphic fungi from Ajellomycetaceae.</title>
        <authorList>
            <person name="Munoz J.F."/>
            <person name="Mcewen J.G."/>
            <person name="Clay O.K."/>
            <person name="Cuomo C.A."/>
        </authorList>
    </citation>
    <scope>NUCLEOTIDE SEQUENCE [LARGE SCALE GENOMIC DNA]</scope>
    <source>
        <strain evidence="2 3">UAMH7299</strain>
    </source>
</reference>
<name>A0A2B7WH65_POLH7</name>
<evidence type="ECO:0000313" key="3">
    <source>
        <dbReference type="Proteomes" id="UP000224634"/>
    </source>
</evidence>
<dbReference type="InterPro" id="IPR002575">
    <property type="entry name" value="Aminoglycoside_PTrfase"/>
</dbReference>
<dbReference type="OrthoDB" id="4207442at2759"/>
<evidence type="ECO:0000259" key="1">
    <source>
        <dbReference type="Pfam" id="PF01636"/>
    </source>
</evidence>
<dbReference type="AlphaFoldDB" id="A0A2B7WH65"/>
<dbReference type="EMBL" id="PDNA01000381">
    <property type="protein sequence ID" value="PGG96085.1"/>
    <property type="molecule type" value="Genomic_DNA"/>
</dbReference>
<dbReference type="SUPFAM" id="SSF56112">
    <property type="entry name" value="Protein kinase-like (PK-like)"/>
    <property type="match status" value="2"/>
</dbReference>
<organism evidence="2 3">
    <name type="scientific">Polytolypa hystricis (strain UAMH7299)</name>
    <dbReference type="NCBI Taxonomy" id="1447883"/>
    <lineage>
        <taxon>Eukaryota</taxon>
        <taxon>Fungi</taxon>
        <taxon>Dikarya</taxon>
        <taxon>Ascomycota</taxon>
        <taxon>Pezizomycotina</taxon>
        <taxon>Eurotiomycetes</taxon>
        <taxon>Eurotiomycetidae</taxon>
        <taxon>Onygenales</taxon>
        <taxon>Onygenales incertae sedis</taxon>
        <taxon>Polytolypa</taxon>
    </lineage>
</organism>
<dbReference type="Proteomes" id="UP000224634">
    <property type="component" value="Unassembled WGS sequence"/>
</dbReference>
<proteinExistence type="predicted"/>
<dbReference type="PANTHER" id="PTHR21310">
    <property type="entry name" value="AMINOGLYCOSIDE PHOSPHOTRANSFERASE-RELATED-RELATED"/>
    <property type="match status" value="1"/>
</dbReference>
<keyword evidence="3" id="KW-1185">Reference proteome</keyword>
<dbReference type="InterPro" id="IPR051678">
    <property type="entry name" value="AGP_Transferase"/>
</dbReference>
<dbReference type="InterPro" id="IPR011009">
    <property type="entry name" value="Kinase-like_dom_sf"/>
</dbReference>
<gene>
    <name evidence="2" type="ORF">AJ80_09873</name>
</gene>
<accession>A0A2B7WH65</accession>
<dbReference type="Pfam" id="PF01636">
    <property type="entry name" value="APH"/>
    <property type="match status" value="1"/>
</dbReference>
<dbReference type="PANTHER" id="PTHR21310:SF15">
    <property type="entry name" value="AMINOGLYCOSIDE PHOSPHOTRANSFERASE DOMAIN-CONTAINING PROTEIN"/>
    <property type="match status" value="1"/>
</dbReference>